<dbReference type="SUPFAM" id="SSF48403">
    <property type="entry name" value="Ankyrin repeat"/>
    <property type="match status" value="1"/>
</dbReference>
<accession>A0A8S3ZWD0</accession>
<sequence length="198" mass="22049">GELHTACQNGTLDDVIKCLQASKGNTQWYYEGQSPIHTAILSGRADACEVIQVLQDYGADINAQTRPGGDTALHLAVLRDVYPRKFDLIKYLLKRKADMTIRNKLCIIDSVLANQADRLKKYIELGGDPNTVNKEEDTALNLAIKNPRLRDNGQLIECVRLLVDAGADCNIQDWDGKNALELAVEKGYKDIVKILRNK</sequence>
<feature type="repeat" description="ANK" evidence="3">
    <location>
        <begin position="175"/>
        <end position="198"/>
    </location>
</feature>
<dbReference type="Gene3D" id="1.25.40.20">
    <property type="entry name" value="Ankyrin repeat-containing domain"/>
    <property type="match status" value="2"/>
</dbReference>
<dbReference type="PANTHER" id="PTHR24171">
    <property type="entry name" value="ANKYRIN REPEAT DOMAIN-CONTAINING PROTEIN 39-RELATED"/>
    <property type="match status" value="1"/>
</dbReference>
<gene>
    <name evidence="4" type="ORF">CUNI_LOCUS16734</name>
</gene>
<dbReference type="OrthoDB" id="2157354at2759"/>
<dbReference type="PROSITE" id="PS50297">
    <property type="entry name" value="ANK_REP_REGION"/>
    <property type="match status" value="3"/>
</dbReference>
<evidence type="ECO:0000256" key="3">
    <source>
        <dbReference type="PROSITE-ProRule" id="PRU00023"/>
    </source>
</evidence>
<feature type="repeat" description="ANK" evidence="3">
    <location>
        <begin position="68"/>
        <end position="104"/>
    </location>
</feature>
<proteinExistence type="predicted"/>
<dbReference type="Pfam" id="PF12796">
    <property type="entry name" value="Ank_2"/>
    <property type="match status" value="2"/>
</dbReference>
<dbReference type="InterPro" id="IPR002110">
    <property type="entry name" value="Ankyrin_rpt"/>
</dbReference>
<protein>
    <recommendedName>
        <fullName evidence="6">Ankyrin</fullName>
    </recommendedName>
</protein>
<reference evidence="4" key="1">
    <citation type="submission" date="2021-04" db="EMBL/GenBank/DDBJ databases">
        <authorList>
            <consortium name="Molecular Ecology Group"/>
        </authorList>
    </citation>
    <scope>NUCLEOTIDE SEQUENCE</scope>
</reference>
<dbReference type="PROSITE" id="PS50088">
    <property type="entry name" value="ANK_REPEAT"/>
    <property type="match status" value="3"/>
</dbReference>
<feature type="repeat" description="ANK" evidence="3">
    <location>
        <begin position="31"/>
        <end position="66"/>
    </location>
</feature>
<dbReference type="SMART" id="SM00248">
    <property type="entry name" value="ANK"/>
    <property type="match status" value="3"/>
</dbReference>
<comment type="caution">
    <text evidence="4">The sequence shown here is derived from an EMBL/GenBank/DDBJ whole genome shotgun (WGS) entry which is preliminary data.</text>
</comment>
<keyword evidence="5" id="KW-1185">Reference proteome</keyword>
<feature type="non-terminal residue" evidence="4">
    <location>
        <position position="198"/>
    </location>
</feature>
<evidence type="ECO:0000256" key="1">
    <source>
        <dbReference type="ARBA" id="ARBA00022737"/>
    </source>
</evidence>
<organism evidence="4 5">
    <name type="scientific">Candidula unifasciata</name>
    <dbReference type="NCBI Taxonomy" id="100452"/>
    <lineage>
        <taxon>Eukaryota</taxon>
        <taxon>Metazoa</taxon>
        <taxon>Spiralia</taxon>
        <taxon>Lophotrochozoa</taxon>
        <taxon>Mollusca</taxon>
        <taxon>Gastropoda</taxon>
        <taxon>Heterobranchia</taxon>
        <taxon>Euthyneura</taxon>
        <taxon>Panpulmonata</taxon>
        <taxon>Eupulmonata</taxon>
        <taxon>Stylommatophora</taxon>
        <taxon>Helicina</taxon>
        <taxon>Helicoidea</taxon>
        <taxon>Geomitridae</taxon>
        <taxon>Candidula</taxon>
    </lineage>
</organism>
<evidence type="ECO:0000313" key="4">
    <source>
        <dbReference type="EMBL" id="CAG5131176.1"/>
    </source>
</evidence>
<name>A0A8S3ZWD0_9EUPU</name>
<dbReference type="PANTHER" id="PTHR24171:SF9">
    <property type="entry name" value="ANKYRIN REPEAT DOMAIN-CONTAINING PROTEIN 39"/>
    <property type="match status" value="1"/>
</dbReference>
<evidence type="ECO:0008006" key="6">
    <source>
        <dbReference type="Google" id="ProtNLM"/>
    </source>
</evidence>
<evidence type="ECO:0000313" key="5">
    <source>
        <dbReference type="Proteomes" id="UP000678393"/>
    </source>
</evidence>
<evidence type="ECO:0000256" key="2">
    <source>
        <dbReference type="ARBA" id="ARBA00023043"/>
    </source>
</evidence>
<dbReference type="AlphaFoldDB" id="A0A8S3ZWD0"/>
<dbReference type="PRINTS" id="PR01415">
    <property type="entry name" value="ANKYRIN"/>
</dbReference>
<feature type="non-terminal residue" evidence="4">
    <location>
        <position position="1"/>
    </location>
</feature>
<keyword evidence="2 3" id="KW-0040">ANK repeat</keyword>
<dbReference type="InterPro" id="IPR036770">
    <property type="entry name" value="Ankyrin_rpt-contain_sf"/>
</dbReference>
<dbReference type="Proteomes" id="UP000678393">
    <property type="component" value="Unassembled WGS sequence"/>
</dbReference>
<dbReference type="EMBL" id="CAJHNH020004513">
    <property type="protein sequence ID" value="CAG5131176.1"/>
    <property type="molecule type" value="Genomic_DNA"/>
</dbReference>
<keyword evidence="1" id="KW-0677">Repeat</keyword>